<keyword evidence="4" id="KW-1185">Reference proteome</keyword>
<dbReference type="EMBL" id="JAEHOD010000034">
    <property type="protein sequence ID" value="KAG2441961.1"/>
    <property type="molecule type" value="Genomic_DNA"/>
</dbReference>
<dbReference type="SMART" id="SM00645">
    <property type="entry name" value="Pept_C1"/>
    <property type="match status" value="1"/>
</dbReference>
<dbReference type="SUPFAM" id="SSF54001">
    <property type="entry name" value="Cysteine proteinases"/>
    <property type="match status" value="1"/>
</dbReference>
<dbReference type="Proteomes" id="UP000613740">
    <property type="component" value="Unassembled WGS sequence"/>
</dbReference>
<dbReference type="Gene3D" id="3.90.70.10">
    <property type="entry name" value="Cysteine proteinases"/>
    <property type="match status" value="1"/>
</dbReference>
<organism evidence="3 4">
    <name type="scientific">Chlamydomonas schloesseri</name>
    <dbReference type="NCBI Taxonomy" id="2026947"/>
    <lineage>
        <taxon>Eukaryota</taxon>
        <taxon>Viridiplantae</taxon>
        <taxon>Chlorophyta</taxon>
        <taxon>core chlorophytes</taxon>
        <taxon>Chlorophyceae</taxon>
        <taxon>CS clade</taxon>
        <taxon>Chlamydomonadales</taxon>
        <taxon>Chlamydomonadaceae</taxon>
        <taxon>Chlamydomonas</taxon>
    </lineage>
</organism>
<dbReference type="InterPro" id="IPR000668">
    <property type="entry name" value="Peptidase_C1A_C"/>
</dbReference>
<reference evidence="3" key="1">
    <citation type="journal article" date="2020" name="bioRxiv">
        <title>Comparative genomics of Chlamydomonas.</title>
        <authorList>
            <person name="Craig R.J."/>
            <person name="Hasan A.R."/>
            <person name="Ness R.W."/>
            <person name="Keightley P.D."/>
        </authorList>
    </citation>
    <scope>NUCLEOTIDE SEQUENCE</scope>
    <source>
        <strain evidence="3">CCAP 11/173</strain>
    </source>
</reference>
<evidence type="ECO:0000313" key="4">
    <source>
        <dbReference type="Proteomes" id="UP000613740"/>
    </source>
</evidence>
<dbReference type="InterPro" id="IPR013128">
    <property type="entry name" value="Peptidase_C1A"/>
</dbReference>
<comment type="similarity">
    <text evidence="1">Belongs to the peptidase C1 family.</text>
</comment>
<name>A0A835TDA3_9CHLO</name>
<dbReference type="AlphaFoldDB" id="A0A835TDA3"/>
<dbReference type="CDD" id="cd02248">
    <property type="entry name" value="Peptidase_C1A"/>
    <property type="match status" value="1"/>
</dbReference>
<dbReference type="PROSITE" id="PS00640">
    <property type="entry name" value="THIOL_PROTEASE_ASN"/>
    <property type="match status" value="1"/>
</dbReference>
<dbReference type="GO" id="GO:0008234">
    <property type="term" value="F:cysteine-type peptidase activity"/>
    <property type="evidence" value="ECO:0007669"/>
    <property type="project" value="InterPro"/>
</dbReference>
<dbReference type="Pfam" id="PF00112">
    <property type="entry name" value="Peptidase_C1"/>
    <property type="match status" value="1"/>
</dbReference>
<comment type="caution">
    <text evidence="3">The sequence shown here is derived from an EMBL/GenBank/DDBJ whole genome shotgun (WGS) entry which is preliminary data.</text>
</comment>
<dbReference type="InterPro" id="IPR039417">
    <property type="entry name" value="Peptidase_C1A_papain-like"/>
</dbReference>
<sequence length="127" mass="14174">MNIASRNELALMEAVAMYGPVAVSVNADPEAFSFYSEGVFDEPTCTIRMRDLDHTVTLFGYGHQDGKDYWLVRNSWSHFWGDDGYIKIVRGKHDCGVATDPAVALVADRHVRPEAQAAAQREAARRD</sequence>
<evidence type="ECO:0000259" key="2">
    <source>
        <dbReference type="SMART" id="SM00645"/>
    </source>
</evidence>
<dbReference type="PANTHER" id="PTHR12411">
    <property type="entry name" value="CYSTEINE PROTEASE FAMILY C1-RELATED"/>
    <property type="match status" value="1"/>
</dbReference>
<dbReference type="InterPro" id="IPR025661">
    <property type="entry name" value="Pept_asp_AS"/>
</dbReference>
<gene>
    <name evidence="3" type="ORF">HYH02_009755</name>
</gene>
<dbReference type="GO" id="GO:0006508">
    <property type="term" value="P:proteolysis"/>
    <property type="evidence" value="ECO:0007669"/>
    <property type="project" value="InterPro"/>
</dbReference>
<dbReference type="OrthoDB" id="10253408at2759"/>
<evidence type="ECO:0000256" key="1">
    <source>
        <dbReference type="ARBA" id="ARBA00008455"/>
    </source>
</evidence>
<dbReference type="InterPro" id="IPR038765">
    <property type="entry name" value="Papain-like_cys_pep_sf"/>
</dbReference>
<proteinExistence type="inferred from homology"/>
<feature type="domain" description="Peptidase C1A papain C-terminal" evidence="2">
    <location>
        <begin position="1"/>
        <end position="105"/>
    </location>
</feature>
<protein>
    <recommendedName>
        <fullName evidence="2">Peptidase C1A papain C-terminal domain-containing protein</fullName>
    </recommendedName>
</protein>
<accession>A0A835TDA3</accession>
<evidence type="ECO:0000313" key="3">
    <source>
        <dbReference type="EMBL" id="KAG2441961.1"/>
    </source>
</evidence>